<proteinExistence type="predicted"/>
<evidence type="ECO:0000313" key="2">
    <source>
        <dbReference type="Proteomes" id="UP000321461"/>
    </source>
</evidence>
<organism evidence="1 2">
    <name type="scientific">Escherichia coli</name>
    <dbReference type="NCBI Taxonomy" id="562"/>
    <lineage>
        <taxon>Bacteria</taxon>
        <taxon>Pseudomonadati</taxon>
        <taxon>Pseudomonadota</taxon>
        <taxon>Gammaproteobacteria</taxon>
        <taxon>Enterobacterales</taxon>
        <taxon>Enterobacteriaceae</taxon>
        <taxon>Escherichia</taxon>
    </lineage>
</organism>
<reference evidence="1 2" key="1">
    <citation type="submission" date="2019-08" db="EMBL/GenBank/DDBJ databases">
        <title>Whole genome analysis of cultivated E. coli strains isolated from CD patients and healthy donors.</title>
        <authorList>
            <person name="Siniagina M.N."/>
            <person name="Markelova M.I."/>
            <person name="Laikov A.V."/>
            <person name="Boulygina E.A."/>
            <person name="Khusnutdinova D.R."/>
            <person name="Kharchenko A."/>
            <person name="Grigoryeva T.V."/>
        </authorList>
    </citation>
    <scope>NUCLEOTIDE SEQUENCE [LARGE SCALE GENOMIC DNA]</scope>
    <source>
        <strain evidence="1 2">3_77_5</strain>
    </source>
</reference>
<protein>
    <submittedName>
        <fullName evidence="1">Uncharacterized protein</fullName>
    </submittedName>
</protein>
<name>A0A5C9AVE0_ECOLX</name>
<evidence type="ECO:0000313" key="1">
    <source>
        <dbReference type="EMBL" id="TXT03162.1"/>
    </source>
</evidence>
<accession>A0A5C9AVE0</accession>
<dbReference type="EMBL" id="VSBS01000061">
    <property type="protein sequence ID" value="TXT03162.1"/>
    <property type="molecule type" value="Genomic_DNA"/>
</dbReference>
<dbReference type="Proteomes" id="UP000321461">
    <property type="component" value="Unassembled WGS sequence"/>
</dbReference>
<sequence>MSNLREYQNRIADIAKRSKAVLGWASTAQFGTDNQFIKDDAARAASILEAARKDPIFAGISDNATAQIATAWASALADYAAAHKSMPRPEILASCHQTLENCLIESTRNSM</sequence>
<dbReference type="AlphaFoldDB" id="A0A5C9AVE0"/>
<feature type="non-terminal residue" evidence="1">
    <location>
        <position position="111"/>
    </location>
</feature>
<comment type="caution">
    <text evidence="1">The sequence shown here is derived from an EMBL/GenBank/DDBJ whole genome shotgun (WGS) entry which is preliminary data.</text>
</comment>
<gene>
    <name evidence="1" type="ORF">FWK02_03435</name>
</gene>